<dbReference type="RefSeq" id="WP_093652961.1">
    <property type="nucleotide sequence ID" value="NZ_FNHI01000003.1"/>
</dbReference>
<dbReference type="SUPFAM" id="SSF53335">
    <property type="entry name" value="S-adenosyl-L-methionine-dependent methyltransferases"/>
    <property type="match status" value="1"/>
</dbReference>
<comment type="similarity">
    <text evidence="1">Belongs to the CFA/CMAS family.</text>
</comment>
<dbReference type="Proteomes" id="UP000199063">
    <property type="component" value="Unassembled WGS sequence"/>
</dbReference>
<keyword evidence="3" id="KW-0808">Transferase</keyword>
<evidence type="ECO:0000313" key="6">
    <source>
        <dbReference type="EMBL" id="SDM06112.1"/>
    </source>
</evidence>
<proteinExistence type="inferred from homology"/>
<dbReference type="Gene3D" id="3.40.50.150">
    <property type="entry name" value="Vaccinia Virus protein VP39"/>
    <property type="match status" value="1"/>
</dbReference>
<keyword evidence="5" id="KW-0443">Lipid metabolism</keyword>
<evidence type="ECO:0000256" key="3">
    <source>
        <dbReference type="ARBA" id="ARBA00022679"/>
    </source>
</evidence>
<dbReference type="Pfam" id="PF02353">
    <property type="entry name" value="CMAS"/>
    <property type="match status" value="1"/>
</dbReference>
<gene>
    <name evidence="6" type="ORF">SAMN05444921_103294</name>
</gene>
<keyword evidence="4" id="KW-0949">S-adenosyl-L-methionine</keyword>
<dbReference type="InterPro" id="IPR050723">
    <property type="entry name" value="CFA/CMAS"/>
</dbReference>
<protein>
    <submittedName>
        <fullName evidence="6">Cyclopropane-fatty-acyl-phospholipid synthase</fullName>
    </submittedName>
</protein>
<dbReference type="GO" id="GO:0032259">
    <property type="term" value="P:methylation"/>
    <property type="evidence" value="ECO:0007669"/>
    <property type="project" value="UniProtKB-KW"/>
</dbReference>
<evidence type="ECO:0000313" key="7">
    <source>
        <dbReference type="Proteomes" id="UP000199063"/>
    </source>
</evidence>
<dbReference type="CDD" id="cd02440">
    <property type="entry name" value="AdoMet_MTases"/>
    <property type="match status" value="1"/>
</dbReference>
<name>A0A1G9Q4Y7_9ACTN</name>
<evidence type="ECO:0000256" key="2">
    <source>
        <dbReference type="ARBA" id="ARBA00022603"/>
    </source>
</evidence>
<dbReference type="GeneID" id="40828730"/>
<evidence type="ECO:0000256" key="1">
    <source>
        <dbReference type="ARBA" id="ARBA00010815"/>
    </source>
</evidence>
<organism evidence="6 7">
    <name type="scientific">Streptomyces wuyuanensis</name>
    <dbReference type="NCBI Taxonomy" id="1196353"/>
    <lineage>
        <taxon>Bacteria</taxon>
        <taxon>Bacillati</taxon>
        <taxon>Actinomycetota</taxon>
        <taxon>Actinomycetes</taxon>
        <taxon>Kitasatosporales</taxon>
        <taxon>Streptomycetaceae</taxon>
        <taxon>Streptomyces</taxon>
    </lineage>
</organism>
<dbReference type="OrthoDB" id="9782855at2"/>
<dbReference type="InterPro" id="IPR029063">
    <property type="entry name" value="SAM-dependent_MTases_sf"/>
</dbReference>
<dbReference type="STRING" id="1196353.SAMN05444921_103294"/>
<sequence>MIALIGSRRTSEYKGTSSEAILHQYDFLGEFYRLTLGPELVYSYAMWEDGDTLESAQIRKLDHHAQAARATGAARVLDVGCGWGSLMQRLVENHDVGHAVGLTMSPGQAAWIRQKGWPNCEILAENWFDHQPDAPYDAIIAIEAIEHFAGTTMLRRKRVASYRTFFERCHTWLRPGGRVSLQANAWNSGGWFTSLVLPPRRPAGQTANGGSRMRTALKDVRDGFDNIREGMHASRKVFPEVFLPTRGELTEAARGLFRIPEVRSDPDDGVKTVASWLERAQANRARGAELIGDDAVADIIREQRTALKFLRERRYTALRMVFEKV</sequence>
<keyword evidence="7" id="KW-1185">Reference proteome</keyword>
<dbReference type="AlphaFoldDB" id="A0A1G9Q4Y7"/>
<reference evidence="7" key="1">
    <citation type="submission" date="2016-10" db="EMBL/GenBank/DDBJ databases">
        <authorList>
            <person name="Varghese N."/>
            <person name="Submissions S."/>
        </authorList>
    </citation>
    <scope>NUCLEOTIDE SEQUENCE [LARGE SCALE GENOMIC DNA]</scope>
    <source>
        <strain evidence="7">CGMCC 4.7042</strain>
    </source>
</reference>
<accession>A0A1G9Q4Y7</accession>
<dbReference type="PANTHER" id="PTHR43667">
    <property type="entry name" value="CYCLOPROPANE-FATTY-ACYL-PHOSPHOLIPID SYNTHASE"/>
    <property type="match status" value="1"/>
</dbReference>
<evidence type="ECO:0000256" key="4">
    <source>
        <dbReference type="ARBA" id="ARBA00022691"/>
    </source>
</evidence>
<evidence type="ECO:0000256" key="5">
    <source>
        <dbReference type="ARBA" id="ARBA00023098"/>
    </source>
</evidence>
<dbReference type="GO" id="GO:0008168">
    <property type="term" value="F:methyltransferase activity"/>
    <property type="evidence" value="ECO:0007669"/>
    <property type="project" value="UniProtKB-KW"/>
</dbReference>
<dbReference type="EMBL" id="FNHI01000003">
    <property type="protein sequence ID" value="SDM06112.1"/>
    <property type="molecule type" value="Genomic_DNA"/>
</dbReference>
<keyword evidence="2" id="KW-0489">Methyltransferase</keyword>
<dbReference type="GO" id="GO:0006629">
    <property type="term" value="P:lipid metabolic process"/>
    <property type="evidence" value="ECO:0007669"/>
    <property type="project" value="UniProtKB-KW"/>
</dbReference>
<dbReference type="PANTHER" id="PTHR43667:SF1">
    <property type="entry name" value="CYCLOPROPANE-FATTY-ACYL-PHOSPHOLIPID SYNTHASE"/>
    <property type="match status" value="1"/>
</dbReference>